<keyword evidence="3 9" id="KW-0479">Metal-binding</keyword>
<evidence type="ECO:0000313" key="10">
    <source>
        <dbReference type="EMBL" id="ALU11744.1"/>
    </source>
</evidence>
<proteinExistence type="inferred from homology"/>
<dbReference type="InterPro" id="IPR008205">
    <property type="entry name" value="GGGP_HepGP_synthase"/>
</dbReference>
<evidence type="ECO:0000256" key="1">
    <source>
        <dbReference type="ARBA" id="ARBA00022516"/>
    </source>
</evidence>
<comment type="pathway">
    <text evidence="9">Membrane lipid metabolism; glycerophospholipid metabolism.</text>
</comment>
<dbReference type="GO" id="GO:0005737">
    <property type="term" value="C:cytoplasm"/>
    <property type="evidence" value="ECO:0007669"/>
    <property type="project" value="UniProtKB-SubCell"/>
</dbReference>
<dbReference type="InterPro" id="IPR038597">
    <property type="entry name" value="GGGP/HepGP_synthase_sf"/>
</dbReference>
<evidence type="ECO:0000256" key="8">
    <source>
        <dbReference type="ARBA" id="ARBA00047288"/>
    </source>
</evidence>
<feature type="binding site" evidence="9">
    <location>
        <begin position="203"/>
        <end position="204"/>
    </location>
    <ligand>
        <name>sn-glycerol 1-phosphate</name>
        <dbReference type="ChEBI" id="CHEBI:57685"/>
    </ligand>
</feature>
<dbReference type="GO" id="GO:0000287">
    <property type="term" value="F:magnesium ion binding"/>
    <property type="evidence" value="ECO:0007669"/>
    <property type="project" value="UniProtKB-UniRule"/>
</dbReference>
<dbReference type="STRING" id="940295.EYM_04315"/>
<dbReference type="UniPathway" id="UPA00940"/>
<dbReference type="NCBIfam" id="NF003198">
    <property type="entry name" value="PRK04169.1-2"/>
    <property type="match status" value="1"/>
</dbReference>
<evidence type="ECO:0000256" key="2">
    <source>
        <dbReference type="ARBA" id="ARBA00022679"/>
    </source>
</evidence>
<accession>A0A0U3FQL2</accession>
<dbReference type="GO" id="GO:0046474">
    <property type="term" value="P:glycerophospholipid biosynthetic process"/>
    <property type="evidence" value="ECO:0007669"/>
    <property type="project" value="UniProtKB-UniRule"/>
</dbReference>
<evidence type="ECO:0000256" key="6">
    <source>
        <dbReference type="ARBA" id="ARBA00023209"/>
    </source>
</evidence>
<evidence type="ECO:0000256" key="3">
    <source>
        <dbReference type="ARBA" id="ARBA00022723"/>
    </source>
</evidence>
<comment type="cofactor">
    <cofactor evidence="9">
        <name>Mg(2+)</name>
        <dbReference type="ChEBI" id="CHEBI:18420"/>
    </cofactor>
</comment>
<dbReference type="NCBIfam" id="TIGR01769">
    <property type="entry name" value="GGGP"/>
    <property type="match status" value="1"/>
</dbReference>
<dbReference type="Pfam" id="PF01884">
    <property type="entry name" value="PcrB"/>
    <property type="match status" value="1"/>
</dbReference>
<reference evidence="10 11" key="1">
    <citation type="submission" date="2013-11" db="EMBL/GenBank/DDBJ databases">
        <title>Comparative genomics of Ignicoccus.</title>
        <authorList>
            <person name="Podar M."/>
        </authorList>
    </citation>
    <scope>NUCLEOTIDE SEQUENCE [LARGE SCALE GENOMIC DNA]</scope>
    <source>
        <strain evidence="10 11">DSM 13165</strain>
    </source>
</reference>
<evidence type="ECO:0000256" key="9">
    <source>
        <dbReference type="HAMAP-Rule" id="MF_00112"/>
    </source>
</evidence>
<comment type="similarity">
    <text evidence="9">Belongs to the GGGP/HepGP synthase family. Group II subfamily.</text>
</comment>
<keyword evidence="7 9" id="KW-1208">Phospholipid metabolism</keyword>
<sequence>MTAVDKVLLDNRGKNVFILLDPDKVLKEKDTYAKNLQRACSGIASVLVGGSTGFSQCEVNETIDLVRSVCNKPVIIFPGSPAHVTPKADAILFMSLLNSRKTKFIIEDQLEGSLLVWKYGLEALPTAYLIVGEGGTAGWIGDANPIPFEKPEILLMYVLAAKYLGFKYVYIEAGSGAKRHVPPEMVKAVKNVVGNDVFLIVGGGIRTIETAKSLLNAGADGIVLGTLFERDPDRAIEIINSITREKSMR</sequence>
<evidence type="ECO:0000313" key="11">
    <source>
        <dbReference type="Proteomes" id="UP000060778"/>
    </source>
</evidence>
<comment type="caution">
    <text evidence="9">Lacks conserved residue(s) required for the propagation of feature annotation.</text>
</comment>
<dbReference type="AlphaFoldDB" id="A0A0U3FQL2"/>
<organism evidence="10 11">
    <name type="scientific">Ignicoccus islandicus DSM 13165</name>
    <dbReference type="NCBI Taxonomy" id="940295"/>
    <lineage>
        <taxon>Archaea</taxon>
        <taxon>Thermoproteota</taxon>
        <taxon>Thermoprotei</taxon>
        <taxon>Desulfurococcales</taxon>
        <taxon>Desulfurococcaceae</taxon>
        <taxon>Ignicoccus</taxon>
    </lineage>
</organism>
<keyword evidence="2 9" id="KW-0808">Transferase</keyword>
<evidence type="ECO:0000256" key="7">
    <source>
        <dbReference type="ARBA" id="ARBA00023264"/>
    </source>
</evidence>
<dbReference type="InterPro" id="IPR039074">
    <property type="entry name" value="GGGP/HepGP_synthase_I"/>
</dbReference>
<dbReference type="GeneID" id="30680255"/>
<dbReference type="NCBIfam" id="TIGR01768">
    <property type="entry name" value="GGGP-family"/>
    <property type="match status" value="1"/>
</dbReference>
<dbReference type="GO" id="GO:0120536">
    <property type="term" value="F:heptaprenylglyceryl phosphate synthase activity"/>
    <property type="evidence" value="ECO:0007669"/>
    <property type="project" value="UniProtKB-ARBA"/>
</dbReference>
<comment type="function">
    <text evidence="9">Prenyltransferase that catalyzes the transfer of the geranylgeranyl moiety of geranylgeranyl diphosphate (GGPP) to the C3 hydroxyl of sn-glycerol-1-phosphate (G1P). This reaction is the first ether-bond-formation step in the biosynthesis of archaeal membrane lipids.</text>
</comment>
<feature type="binding site" evidence="9">
    <location>
        <position position="51"/>
    </location>
    <ligand>
        <name>Mg(2+)</name>
        <dbReference type="ChEBI" id="CHEBI:18420"/>
    </ligand>
</feature>
<keyword evidence="1 9" id="KW-0444">Lipid biosynthesis</keyword>
<dbReference type="Gene3D" id="3.20.20.390">
    <property type="entry name" value="FMN-linked oxidoreductases"/>
    <property type="match status" value="1"/>
</dbReference>
<dbReference type="InterPro" id="IPR010946">
    <property type="entry name" value="GGGP_synth"/>
</dbReference>
<evidence type="ECO:0000256" key="5">
    <source>
        <dbReference type="ARBA" id="ARBA00023098"/>
    </source>
</evidence>
<protein>
    <recommendedName>
        <fullName evidence="9">Geranylgeranylglyceryl phosphate synthase</fullName>
        <shortName evidence="9">GGGP synthase</shortName>
        <shortName evidence="9">GGGPS</shortName>
        <ecNumber evidence="9">2.5.1.41</ecNumber>
    </recommendedName>
    <alternativeName>
        <fullName evidence="9">(S)-3-O-geranylgeranylglyceryl phosphate synthase</fullName>
    </alternativeName>
    <alternativeName>
        <fullName evidence="9">Phosphoglycerol geranylgeranyltransferase</fullName>
    </alternativeName>
</protein>
<feature type="binding site" evidence="9">
    <location>
        <position position="21"/>
    </location>
    <ligand>
        <name>Mg(2+)</name>
        <dbReference type="ChEBI" id="CHEBI:18420"/>
    </ligand>
</feature>
<comment type="catalytic activity">
    <reaction evidence="8 9">
        <text>sn-glycerol 1-phosphate + (2E,6E,10E)-geranylgeranyl diphosphate = sn-3-O-(geranylgeranyl)glycerol 1-phosphate + diphosphate</text>
        <dbReference type="Rhea" id="RHEA:23404"/>
        <dbReference type="ChEBI" id="CHEBI:33019"/>
        <dbReference type="ChEBI" id="CHEBI:57677"/>
        <dbReference type="ChEBI" id="CHEBI:57685"/>
        <dbReference type="ChEBI" id="CHEBI:58756"/>
        <dbReference type="EC" id="2.5.1.41"/>
    </reaction>
</comment>
<dbReference type="GO" id="GO:0047294">
    <property type="term" value="F:phosphoglycerol geranylgeranyltransferase activity"/>
    <property type="evidence" value="ECO:0007669"/>
    <property type="project" value="UniProtKB-UniRule"/>
</dbReference>
<dbReference type="PATRIC" id="fig|940295.4.peg.827"/>
<dbReference type="HAMAP" id="MF_00112">
    <property type="entry name" value="GGGP_HepGP_synthase"/>
    <property type="match status" value="1"/>
</dbReference>
<evidence type="ECO:0000256" key="4">
    <source>
        <dbReference type="ARBA" id="ARBA00022842"/>
    </source>
</evidence>
<dbReference type="EC" id="2.5.1.41" evidence="9"/>
<dbReference type="EMBL" id="CP006867">
    <property type="protein sequence ID" value="ALU11744.1"/>
    <property type="molecule type" value="Genomic_DNA"/>
</dbReference>
<keyword evidence="5 9" id="KW-0443">Lipid metabolism</keyword>
<name>A0A0U3FQL2_9CREN</name>
<dbReference type="PANTHER" id="PTHR40029:SF2">
    <property type="entry name" value="HEPTAPRENYLGLYCERYL PHOSPHATE SYNTHASE"/>
    <property type="match status" value="1"/>
</dbReference>
<keyword evidence="4 9" id="KW-0460">Magnesium</keyword>
<keyword evidence="6 9" id="KW-0594">Phospholipid biosynthesis</keyword>
<dbReference type="KEGG" id="iis:EYM_04315"/>
<dbReference type="CDD" id="cd02812">
    <property type="entry name" value="PcrB_like"/>
    <property type="match status" value="1"/>
</dbReference>
<keyword evidence="11" id="KW-1185">Reference proteome</keyword>
<keyword evidence="9" id="KW-0963">Cytoplasm</keyword>
<dbReference type="RefSeq" id="WP_157058758.1">
    <property type="nucleotide sequence ID" value="NZ_CP006867.1"/>
</dbReference>
<feature type="binding site" evidence="9">
    <location>
        <begin position="225"/>
        <end position="226"/>
    </location>
    <ligand>
        <name>sn-glycerol 1-phosphate</name>
        <dbReference type="ChEBI" id="CHEBI:57685"/>
    </ligand>
</feature>
<feature type="binding site" evidence="9">
    <location>
        <begin position="170"/>
        <end position="176"/>
    </location>
    <ligand>
        <name>sn-glycerol 1-phosphate</name>
        <dbReference type="ChEBI" id="CHEBI:57685"/>
    </ligand>
</feature>
<gene>
    <name evidence="10" type="ORF">EYM_04315</name>
</gene>
<dbReference type="SUPFAM" id="SSF51395">
    <property type="entry name" value="FMN-linked oxidoreductases"/>
    <property type="match status" value="1"/>
</dbReference>
<comment type="subcellular location">
    <subcellularLocation>
        <location evidence="9">Cytoplasm</location>
    </subcellularLocation>
</comment>
<dbReference type="PANTHER" id="PTHR40029">
    <property type="match status" value="1"/>
</dbReference>
<dbReference type="OrthoDB" id="7409at2157"/>
<dbReference type="Proteomes" id="UP000060778">
    <property type="component" value="Chromosome"/>
</dbReference>